<dbReference type="AlphaFoldDB" id="A0A327LWZ6"/>
<reference evidence="2" key="1">
    <citation type="submission" date="2018-06" db="EMBL/GenBank/DDBJ databases">
        <authorList>
            <person name="Khan S.A."/>
        </authorList>
    </citation>
    <scope>NUCLEOTIDE SEQUENCE [LARGE SCALE GENOMIC DNA]</scope>
    <source>
        <strain evidence="2">DB-1506</strain>
    </source>
</reference>
<sequence>MVVTVSSRPGPSRWEPAVCAFGIEGTGSYGAGLARFLRAAGRPDRGLRHWHGKTDHLDADEVEMIRHLKVARDTAVKARTQAMLALKAIIVSAPAALREQLSRRSPARWRLSGIWRPCDRGR</sequence>
<gene>
    <name evidence="1" type="ORF">DOO78_24855</name>
</gene>
<dbReference type="EMBL" id="QLIX01000037">
    <property type="protein sequence ID" value="RAI55179.1"/>
    <property type="molecule type" value="Genomic_DNA"/>
</dbReference>
<proteinExistence type="predicted"/>
<accession>A0A327LWZ6</accession>
<keyword evidence="2" id="KW-1185">Reference proteome</keyword>
<organism evidence="1 2">
    <name type="scientific">Roseicella frigidaeris</name>
    <dbReference type="NCBI Taxonomy" id="2230885"/>
    <lineage>
        <taxon>Bacteria</taxon>
        <taxon>Pseudomonadati</taxon>
        <taxon>Pseudomonadota</taxon>
        <taxon>Alphaproteobacteria</taxon>
        <taxon>Acetobacterales</taxon>
        <taxon>Roseomonadaceae</taxon>
        <taxon>Roseicella</taxon>
    </lineage>
</organism>
<comment type="caution">
    <text evidence="1">The sequence shown here is derived from an EMBL/GenBank/DDBJ whole genome shotgun (WGS) entry which is preliminary data.</text>
</comment>
<dbReference type="Proteomes" id="UP000249065">
    <property type="component" value="Unassembled WGS sequence"/>
</dbReference>
<protein>
    <submittedName>
        <fullName evidence="1">Uncharacterized protein</fullName>
    </submittedName>
</protein>
<evidence type="ECO:0000313" key="1">
    <source>
        <dbReference type="EMBL" id="RAI55179.1"/>
    </source>
</evidence>
<evidence type="ECO:0000313" key="2">
    <source>
        <dbReference type="Proteomes" id="UP000249065"/>
    </source>
</evidence>
<name>A0A327LWZ6_9PROT</name>